<dbReference type="EMBL" id="VSRR010029461">
    <property type="protein sequence ID" value="MPC69464.1"/>
    <property type="molecule type" value="Genomic_DNA"/>
</dbReference>
<organism evidence="2 3">
    <name type="scientific">Portunus trituberculatus</name>
    <name type="common">Swimming crab</name>
    <name type="synonym">Neptunus trituberculatus</name>
    <dbReference type="NCBI Taxonomy" id="210409"/>
    <lineage>
        <taxon>Eukaryota</taxon>
        <taxon>Metazoa</taxon>
        <taxon>Ecdysozoa</taxon>
        <taxon>Arthropoda</taxon>
        <taxon>Crustacea</taxon>
        <taxon>Multicrustacea</taxon>
        <taxon>Malacostraca</taxon>
        <taxon>Eumalacostraca</taxon>
        <taxon>Eucarida</taxon>
        <taxon>Decapoda</taxon>
        <taxon>Pleocyemata</taxon>
        <taxon>Brachyura</taxon>
        <taxon>Eubrachyura</taxon>
        <taxon>Portunoidea</taxon>
        <taxon>Portunidae</taxon>
        <taxon>Portuninae</taxon>
        <taxon>Portunus</taxon>
    </lineage>
</organism>
<name>A0A5B7HLL1_PORTR</name>
<gene>
    <name evidence="2" type="ORF">E2C01_063689</name>
</gene>
<proteinExistence type="predicted"/>
<evidence type="ECO:0000313" key="2">
    <source>
        <dbReference type="EMBL" id="MPC69464.1"/>
    </source>
</evidence>
<protein>
    <submittedName>
        <fullName evidence="2">Uncharacterized protein</fullName>
    </submittedName>
</protein>
<dbReference type="Proteomes" id="UP000324222">
    <property type="component" value="Unassembled WGS sequence"/>
</dbReference>
<evidence type="ECO:0000313" key="3">
    <source>
        <dbReference type="Proteomes" id="UP000324222"/>
    </source>
</evidence>
<accession>A0A5B7HLL1</accession>
<reference evidence="2 3" key="1">
    <citation type="submission" date="2019-05" db="EMBL/GenBank/DDBJ databases">
        <title>Another draft genome of Portunus trituberculatus and its Hox gene families provides insights of decapod evolution.</title>
        <authorList>
            <person name="Jeong J.-H."/>
            <person name="Song I."/>
            <person name="Kim S."/>
            <person name="Choi T."/>
            <person name="Kim D."/>
            <person name="Ryu S."/>
            <person name="Kim W."/>
        </authorList>
    </citation>
    <scope>NUCLEOTIDE SEQUENCE [LARGE SCALE GENOMIC DNA]</scope>
    <source>
        <tissue evidence="2">Muscle</tissue>
    </source>
</reference>
<feature type="compositionally biased region" description="Low complexity" evidence="1">
    <location>
        <begin position="116"/>
        <end position="128"/>
    </location>
</feature>
<comment type="caution">
    <text evidence="2">The sequence shown here is derived from an EMBL/GenBank/DDBJ whole genome shotgun (WGS) entry which is preliminary data.</text>
</comment>
<evidence type="ECO:0000256" key="1">
    <source>
        <dbReference type="SAM" id="MobiDB-lite"/>
    </source>
</evidence>
<sequence>MSYSSHYQQSCDASRLASLCTTLSLEPRRAAAAADEGAAVDPTRPVAHWAMRVRLLRDTRYSDFDPAVDGAAAAPTAPAAPPAQLTDLLLIKVRGAVPLCPHARHCAHTPQQYIYSSRSSSSSNTSRSPPRPWPVPRVRSVAQTRPPRLASRTRIYCSPQSRAGARLPPRGAPLPVVCTT</sequence>
<keyword evidence="3" id="KW-1185">Reference proteome</keyword>
<feature type="region of interest" description="Disordered" evidence="1">
    <location>
        <begin position="114"/>
        <end position="156"/>
    </location>
</feature>
<dbReference type="AlphaFoldDB" id="A0A5B7HLL1"/>